<keyword evidence="2" id="KW-0687">Ribonucleoprotein</keyword>
<dbReference type="InterPro" id="IPR036838">
    <property type="entry name" value="Ribosomal_uS10_dom_sf"/>
</dbReference>
<evidence type="ECO:0000313" key="4">
    <source>
        <dbReference type="EMBL" id="CAG6771807.1"/>
    </source>
</evidence>
<dbReference type="GO" id="GO:0005761">
    <property type="term" value="C:mitochondrial ribosome"/>
    <property type="evidence" value="ECO:0007669"/>
    <property type="project" value="InterPro"/>
</dbReference>
<accession>A0A8D9EZW8</accession>
<proteinExistence type="predicted"/>
<name>A0A8D9EZW8_9HEMI</name>
<dbReference type="InterPro" id="IPR027487">
    <property type="entry name" value="Ribosomal_mL48"/>
</dbReference>
<reference evidence="4" key="1">
    <citation type="submission" date="2021-05" db="EMBL/GenBank/DDBJ databases">
        <authorList>
            <person name="Alioto T."/>
            <person name="Alioto T."/>
            <person name="Gomez Garrido J."/>
        </authorList>
    </citation>
    <scope>NUCLEOTIDE SEQUENCE</scope>
</reference>
<evidence type="ECO:0000259" key="3">
    <source>
        <dbReference type="SMART" id="SM01403"/>
    </source>
</evidence>
<dbReference type="InterPro" id="IPR027486">
    <property type="entry name" value="Ribosomal_uS10_dom"/>
</dbReference>
<dbReference type="SUPFAM" id="SSF54999">
    <property type="entry name" value="Ribosomal protein S10"/>
    <property type="match status" value="1"/>
</dbReference>
<dbReference type="AlphaFoldDB" id="A0A8D9EZW8"/>
<dbReference type="GO" id="GO:1990904">
    <property type="term" value="C:ribonucleoprotein complex"/>
    <property type="evidence" value="ECO:0007669"/>
    <property type="project" value="UniProtKB-KW"/>
</dbReference>
<dbReference type="PANTHER" id="PTHR13473">
    <property type="entry name" value="MITOCHONDRIAL RIBOSOMAL PROTEIN L48"/>
    <property type="match status" value="1"/>
</dbReference>
<evidence type="ECO:0000256" key="2">
    <source>
        <dbReference type="ARBA" id="ARBA00023274"/>
    </source>
</evidence>
<keyword evidence="1 4" id="KW-0689">Ribosomal protein</keyword>
<dbReference type="Pfam" id="PF00338">
    <property type="entry name" value="Ribosomal_S10"/>
    <property type="match status" value="1"/>
</dbReference>
<feature type="domain" description="Small ribosomal subunit protein uS10" evidence="3">
    <location>
        <begin position="57"/>
        <end position="152"/>
    </location>
</feature>
<dbReference type="EMBL" id="HBUF01586024">
    <property type="protein sequence ID" value="CAG6771807.1"/>
    <property type="molecule type" value="Transcribed_RNA"/>
</dbReference>
<dbReference type="PANTHER" id="PTHR13473:SF0">
    <property type="entry name" value="LARGE RIBOSOMAL SUBUNIT PROTEIN ML48"/>
    <property type="match status" value="1"/>
</dbReference>
<dbReference type="Gene3D" id="3.30.70.600">
    <property type="entry name" value="Ribosomal protein S10 domain"/>
    <property type="match status" value="1"/>
</dbReference>
<protein>
    <submittedName>
        <fullName evidence="4">39S ribosomal protein L48, mitochondrial</fullName>
    </submittedName>
</protein>
<sequence length="196" mass="22593">MFRLALQRIQWSSLSKRPISYSCNVFSSNTPSNINNIYEPEYLDHLSPEIPLYDQVNVYLKGYDYPVLESYQKYVHKVAASLDIDSGEGWALPPQKLEITRTEPNSSIVDATYHLNIYKRNLQVVDVPSTIMPIFIEAIQAGLPEGVDLEVQVHTELHDEERHVPDLELKELEIKLEELGGPRDVKPIKRKKINRH</sequence>
<evidence type="ECO:0000256" key="1">
    <source>
        <dbReference type="ARBA" id="ARBA00022980"/>
    </source>
</evidence>
<organism evidence="4">
    <name type="scientific">Cacopsylla melanoneura</name>
    <dbReference type="NCBI Taxonomy" id="428564"/>
    <lineage>
        <taxon>Eukaryota</taxon>
        <taxon>Metazoa</taxon>
        <taxon>Ecdysozoa</taxon>
        <taxon>Arthropoda</taxon>
        <taxon>Hexapoda</taxon>
        <taxon>Insecta</taxon>
        <taxon>Pterygota</taxon>
        <taxon>Neoptera</taxon>
        <taxon>Paraneoptera</taxon>
        <taxon>Hemiptera</taxon>
        <taxon>Sternorrhyncha</taxon>
        <taxon>Psylloidea</taxon>
        <taxon>Psyllidae</taxon>
        <taxon>Psyllinae</taxon>
        <taxon>Cacopsylla</taxon>
    </lineage>
</organism>
<dbReference type="SMART" id="SM01403">
    <property type="entry name" value="Ribosomal_S10"/>
    <property type="match status" value="1"/>
</dbReference>